<dbReference type="PANTHER" id="PTHR44591">
    <property type="entry name" value="STRESS RESPONSE REGULATOR PROTEIN 1"/>
    <property type="match status" value="1"/>
</dbReference>
<dbReference type="EMBL" id="LGKP01000005">
    <property type="protein sequence ID" value="KPL91403.1"/>
    <property type="molecule type" value="Genomic_DNA"/>
</dbReference>
<sequence>MVGAALRPKPTSVAATQAKVMVIEDNVDSMNLALLLLRERVQVAYCNARASGDAFFNWLSSPQVQQNPSLGMLDLILLDIRIPRENGYMVLQKLHVLPDFKRTKIVAMSAYSSREDVEKMRLAGFDGFVAKPVSVKTFPDYIVRILRGETIWDLY</sequence>
<dbReference type="RefSeq" id="WP_054532696.1">
    <property type="nucleotide sequence ID" value="NZ_LGKP01000005.1"/>
</dbReference>
<dbReference type="PANTHER" id="PTHR44591:SF3">
    <property type="entry name" value="RESPONSE REGULATORY DOMAIN-CONTAINING PROTEIN"/>
    <property type="match status" value="1"/>
</dbReference>
<dbReference type="OrthoDB" id="5421695at2"/>
<evidence type="ECO:0000313" key="5">
    <source>
        <dbReference type="Proteomes" id="UP000050277"/>
    </source>
</evidence>
<dbReference type="Proteomes" id="UP000050277">
    <property type="component" value="Unassembled WGS sequence"/>
</dbReference>
<evidence type="ECO:0000256" key="2">
    <source>
        <dbReference type="PROSITE-ProRule" id="PRU00169"/>
    </source>
</evidence>
<feature type="modified residue" description="4-aspartylphosphate" evidence="2">
    <location>
        <position position="79"/>
    </location>
</feature>
<evidence type="ECO:0000313" key="4">
    <source>
        <dbReference type="EMBL" id="KPL91403.1"/>
    </source>
</evidence>
<dbReference type="InterPro" id="IPR050595">
    <property type="entry name" value="Bact_response_regulator"/>
</dbReference>
<accession>A0A0P6Z2G5</accession>
<organism evidence="4 5">
    <name type="scientific">Herpetosiphon geysericola</name>
    <dbReference type="NCBI Taxonomy" id="70996"/>
    <lineage>
        <taxon>Bacteria</taxon>
        <taxon>Bacillati</taxon>
        <taxon>Chloroflexota</taxon>
        <taxon>Chloroflexia</taxon>
        <taxon>Herpetosiphonales</taxon>
        <taxon>Herpetosiphonaceae</taxon>
        <taxon>Herpetosiphon</taxon>
    </lineage>
</organism>
<reference evidence="4 5" key="1">
    <citation type="submission" date="2015-07" db="EMBL/GenBank/DDBJ databases">
        <title>Whole genome sequence of Herpetosiphon geysericola DSM 7119.</title>
        <authorList>
            <person name="Hemp J."/>
            <person name="Ward L.M."/>
            <person name="Pace L.A."/>
            <person name="Fischer W.W."/>
        </authorList>
    </citation>
    <scope>NUCLEOTIDE SEQUENCE [LARGE SCALE GENOMIC DNA]</scope>
    <source>
        <strain evidence="4 5">DSM 7119</strain>
    </source>
</reference>
<dbReference type="AlphaFoldDB" id="A0A0P6Z2G5"/>
<dbReference type="Pfam" id="PF00072">
    <property type="entry name" value="Response_reg"/>
    <property type="match status" value="1"/>
</dbReference>
<dbReference type="SUPFAM" id="SSF52172">
    <property type="entry name" value="CheY-like"/>
    <property type="match status" value="1"/>
</dbReference>
<dbReference type="InterPro" id="IPR011006">
    <property type="entry name" value="CheY-like_superfamily"/>
</dbReference>
<feature type="domain" description="Response regulatory" evidence="3">
    <location>
        <begin position="19"/>
        <end position="146"/>
    </location>
</feature>
<dbReference type="PROSITE" id="PS50110">
    <property type="entry name" value="RESPONSE_REGULATORY"/>
    <property type="match status" value="1"/>
</dbReference>
<evidence type="ECO:0000256" key="1">
    <source>
        <dbReference type="ARBA" id="ARBA00022553"/>
    </source>
</evidence>
<gene>
    <name evidence="4" type="ORF">SE18_01745</name>
</gene>
<dbReference type="STRING" id="70996.SE18_01745"/>
<dbReference type="Gene3D" id="3.40.50.2300">
    <property type="match status" value="1"/>
</dbReference>
<evidence type="ECO:0000259" key="3">
    <source>
        <dbReference type="PROSITE" id="PS50110"/>
    </source>
</evidence>
<comment type="caution">
    <text evidence="4">The sequence shown here is derived from an EMBL/GenBank/DDBJ whole genome shotgun (WGS) entry which is preliminary data.</text>
</comment>
<protein>
    <recommendedName>
        <fullName evidence="3">Response regulatory domain-containing protein</fullName>
    </recommendedName>
</protein>
<dbReference type="InterPro" id="IPR001789">
    <property type="entry name" value="Sig_transdc_resp-reg_receiver"/>
</dbReference>
<dbReference type="GO" id="GO:0000160">
    <property type="term" value="P:phosphorelay signal transduction system"/>
    <property type="evidence" value="ECO:0007669"/>
    <property type="project" value="InterPro"/>
</dbReference>
<keyword evidence="5" id="KW-1185">Reference proteome</keyword>
<keyword evidence="1 2" id="KW-0597">Phosphoprotein</keyword>
<dbReference type="SMART" id="SM00448">
    <property type="entry name" value="REC"/>
    <property type="match status" value="1"/>
</dbReference>
<name>A0A0P6Z2G5_9CHLR</name>
<proteinExistence type="predicted"/>